<sequence length="148" mass="15791">MNRTLNWTLAGAVSLALAGSAQAAGPREGHAPHGAPPGTYGPSAPQHSPYRHPRGYDKHRRHDDNDDFVKVAAGALVLGTIIYAISQNSQKATQAPPPVSGPPAQAPEPAAAPDDYWYRIDGDGRCVLVYLNNEGREVWTDVDPSNCE</sequence>
<dbReference type="Proteomes" id="UP001359886">
    <property type="component" value="Unassembled WGS sequence"/>
</dbReference>
<feature type="compositionally biased region" description="Pro residues" evidence="1">
    <location>
        <begin position="95"/>
        <end position="106"/>
    </location>
</feature>
<evidence type="ECO:0000313" key="3">
    <source>
        <dbReference type="EMBL" id="MEJ8566055.1"/>
    </source>
</evidence>
<dbReference type="AlphaFoldDB" id="A0AAW9RBG4"/>
<proteinExistence type="predicted"/>
<feature type="signal peptide" evidence="2">
    <location>
        <begin position="1"/>
        <end position="23"/>
    </location>
</feature>
<comment type="caution">
    <text evidence="3">The sequence shown here is derived from an EMBL/GenBank/DDBJ whole genome shotgun (WGS) entry which is preliminary data.</text>
</comment>
<gene>
    <name evidence="3" type="ORF">V3330_00350</name>
</gene>
<feature type="region of interest" description="Disordered" evidence="1">
    <location>
        <begin position="88"/>
        <end position="114"/>
    </location>
</feature>
<dbReference type="EMBL" id="JAZHOG010000001">
    <property type="protein sequence ID" value="MEJ8566055.1"/>
    <property type="molecule type" value="Genomic_DNA"/>
</dbReference>
<accession>A0AAW9RBG4</accession>
<feature type="compositionally biased region" description="Basic residues" evidence="1">
    <location>
        <begin position="49"/>
        <end position="61"/>
    </location>
</feature>
<keyword evidence="4" id="KW-1185">Reference proteome</keyword>
<evidence type="ECO:0000256" key="2">
    <source>
        <dbReference type="SAM" id="SignalP"/>
    </source>
</evidence>
<protein>
    <submittedName>
        <fullName evidence="3">Uncharacterized protein</fullName>
    </submittedName>
</protein>
<evidence type="ECO:0000313" key="4">
    <source>
        <dbReference type="Proteomes" id="UP001359886"/>
    </source>
</evidence>
<feature type="region of interest" description="Disordered" evidence="1">
    <location>
        <begin position="20"/>
        <end position="64"/>
    </location>
</feature>
<evidence type="ECO:0000256" key="1">
    <source>
        <dbReference type="SAM" id="MobiDB-lite"/>
    </source>
</evidence>
<keyword evidence="2" id="KW-0732">Signal</keyword>
<name>A0AAW9RBG4_9GAMM</name>
<reference evidence="3 4" key="1">
    <citation type="submission" date="2024-02" db="EMBL/GenBank/DDBJ databases">
        <title>A novel Wenzhouxiangellaceae bacterium, isolated from coastal sediments.</title>
        <authorList>
            <person name="Du Z.-J."/>
            <person name="Ye Y.-Q."/>
            <person name="Zhang X.-Y."/>
        </authorList>
    </citation>
    <scope>NUCLEOTIDE SEQUENCE [LARGE SCALE GENOMIC DNA]</scope>
    <source>
        <strain evidence="3 4">CH-27</strain>
    </source>
</reference>
<feature type="chain" id="PRO_5043712679" evidence="2">
    <location>
        <begin position="24"/>
        <end position="148"/>
    </location>
</feature>
<organism evidence="3 4">
    <name type="scientific">Elongatibacter sediminis</name>
    <dbReference type="NCBI Taxonomy" id="3119006"/>
    <lineage>
        <taxon>Bacteria</taxon>
        <taxon>Pseudomonadati</taxon>
        <taxon>Pseudomonadota</taxon>
        <taxon>Gammaproteobacteria</taxon>
        <taxon>Chromatiales</taxon>
        <taxon>Wenzhouxiangellaceae</taxon>
        <taxon>Elongatibacter</taxon>
    </lineage>
</organism>
<dbReference type="RefSeq" id="WP_354693379.1">
    <property type="nucleotide sequence ID" value="NZ_JAZHOG010000001.1"/>
</dbReference>